<gene>
    <name evidence="2" type="ORF">NP064_14095</name>
</gene>
<organism evidence="2 3">
    <name type="scientific">Cellulomonas chengniuliangii</name>
    <dbReference type="NCBI Taxonomy" id="2968084"/>
    <lineage>
        <taxon>Bacteria</taxon>
        <taxon>Bacillati</taxon>
        <taxon>Actinomycetota</taxon>
        <taxon>Actinomycetes</taxon>
        <taxon>Micrococcales</taxon>
        <taxon>Cellulomonadaceae</taxon>
        <taxon>Cellulomonas</taxon>
    </lineage>
</organism>
<keyword evidence="1" id="KW-1133">Transmembrane helix</keyword>
<evidence type="ECO:0000256" key="1">
    <source>
        <dbReference type="SAM" id="Phobius"/>
    </source>
</evidence>
<dbReference type="EMBL" id="CP101988">
    <property type="protein sequence ID" value="UUI74898.1"/>
    <property type="molecule type" value="Genomic_DNA"/>
</dbReference>
<proteinExistence type="predicted"/>
<keyword evidence="1" id="KW-0472">Membrane</keyword>
<dbReference type="Proteomes" id="UP001316189">
    <property type="component" value="Chromosome"/>
</dbReference>
<reference evidence="2 3" key="1">
    <citation type="submission" date="2022-07" db="EMBL/GenBank/DDBJ databases">
        <title>Novel species in genus cellulomonas.</title>
        <authorList>
            <person name="Ye L."/>
        </authorList>
    </citation>
    <scope>NUCLEOTIDE SEQUENCE [LARGE SCALE GENOMIC DNA]</scope>
    <source>
        <strain evidence="3">zg-Y338</strain>
    </source>
</reference>
<keyword evidence="1" id="KW-0812">Transmembrane</keyword>
<name>A0ABY5KZ04_9CELL</name>
<feature type="transmembrane region" description="Helical" evidence="1">
    <location>
        <begin position="20"/>
        <end position="42"/>
    </location>
</feature>
<evidence type="ECO:0000313" key="3">
    <source>
        <dbReference type="Proteomes" id="UP001316189"/>
    </source>
</evidence>
<accession>A0ABY5KZ04</accession>
<sequence length="52" mass="5436">MTTLDSHEVIEHDGHGVAAVLLSGAILLALILGGALVVNQLLDVASWVFAER</sequence>
<keyword evidence="3" id="KW-1185">Reference proteome</keyword>
<dbReference type="RefSeq" id="WP_227570231.1">
    <property type="nucleotide sequence ID" value="NZ_CP101988.1"/>
</dbReference>
<protein>
    <submittedName>
        <fullName evidence="2">Uncharacterized protein</fullName>
    </submittedName>
</protein>
<evidence type="ECO:0000313" key="2">
    <source>
        <dbReference type="EMBL" id="UUI74898.1"/>
    </source>
</evidence>